<comment type="caution">
    <text evidence="2">The sequence shown here is derived from an EMBL/GenBank/DDBJ whole genome shotgun (WGS) entry which is preliminary data.</text>
</comment>
<feature type="signal peptide" evidence="1">
    <location>
        <begin position="1"/>
        <end position="23"/>
    </location>
</feature>
<protein>
    <submittedName>
        <fullName evidence="2">Uncharacterized protein</fullName>
    </submittedName>
</protein>
<accession>A0A7K1TBQ2</accession>
<name>A0A7K1TBQ2_9BACT</name>
<proteinExistence type="predicted"/>
<dbReference type="EMBL" id="WQKZ01000001">
    <property type="protein sequence ID" value="MVN75815.1"/>
    <property type="molecule type" value="Genomic_DNA"/>
</dbReference>
<dbReference type="Proteomes" id="UP000441336">
    <property type="component" value="Unassembled WGS sequence"/>
</dbReference>
<sequence length="119" mass="13337">MKSNLYTALSLLVSSGLSQTTWAQTAPPAQNATELTREMSNRLHLNEGEYVKLYTLNRTRLTLQDEIERNTKNDSAARTAQLAELQSQYEQECGRIMSPTQLSQLLQQETSQLVDGSST</sequence>
<reference evidence="2 3" key="1">
    <citation type="submission" date="2019-12" db="EMBL/GenBank/DDBJ databases">
        <title>Hymenobacter sp. HMF4947 Genome sequencing and assembly.</title>
        <authorList>
            <person name="Kang H."/>
            <person name="Cha I."/>
            <person name="Kim H."/>
            <person name="Joh K."/>
        </authorList>
    </citation>
    <scope>NUCLEOTIDE SEQUENCE [LARGE SCALE GENOMIC DNA]</scope>
    <source>
        <strain evidence="2 3">HMF4947</strain>
    </source>
</reference>
<feature type="chain" id="PRO_5029636282" evidence="1">
    <location>
        <begin position="24"/>
        <end position="119"/>
    </location>
</feature>
<organism evidence="2 3">
    <name type="scientific">Hymenobacter ginkgonis</name>
    <dbReference type="NCBI Taxonomy" id="2682976"/>
    <lineage>
        <taxon>Bacteria</taxon>
        <taxon>Pseudomonadati</taxon>
        <taxon>Bacteroidota</taxon>
        <taxon>Cytophagia</taxon>
        <taxon>Cytophagales</taxon>
        <taxon>Hymenobacteraceae</taxon>
        <taxon>Hymenobacter</taxon>
    </lineage>
</organism>
<evidence type="ECO:0000313" key="3">
    <source>
        <dbReference type="Proteomes" id="UP000441336"/>
    </source>
</evidence>
<keyword evidence="1" id="KW-0732">Signal</keyword>
<evidence type="ECO:0000313" key="2">
    <source>
        <dbReference type="EMBL" id="MVN75815.1"/>
    </source>
</evidence>
<dbReference type="RefSeq" id="WP_157562585.1">
    <property type="nucleotide sequence ID" value="NZ_WQKZ01000001.1"/>
</dbReference>
<dbReference type="AlphaFoldDB" id="A0A7K1TBQ2"/>
<keyword evidence="3" id="KW-1185">Reference proteome</keyword>
<gene>
    <name evidence="2" type="ORF">GO988_05695</name>
</gene>
<evidence type="ECO:0000256" key="1">
    <source>
        <dbReference type="SAM" id="SignalP"/>
    </source>
</evidence>